<dbReference type="InterPro" id="IPR002698">
    <property type="entry name" value="FTHF_cligase"/>
</dbReference>
<comment type="catalytic activity">
    <reaction evidence="5">
        <text>(6S)-5-formyl-5,6,7,8-tetrahydrofolate + ATP = (6R)-5,10-methenyltetrahydrofolate + ADP + phosphate</text>
        <dbReference type="Rhea" id="RHEA:10488"/>
        <dbReference type="ChEBI" id="CHEBI:30616"/>
        <dbReference type="ChEBI" id="CHEBI:43474"/>
        <dbReference type="ChEBI" id="CHEBI:57455"/>
        <dbReference type="ChEBI" id="CHEBI:57457"/>
        <dbReference type="ChEBI" id="CHEBI:456216"/>
        <dbReference type="EC" id="6.3.3.2"/>
    </reaction>
</comment>
<keyword evidence="5" id="KW-0460">Magnesium</keyword>
<evidence type="ECO:0000256" key="1">
    <source>
        <dbReference type="ARBA" id="ARBA00010638"/>
    </source>
</evidence>
<evidence type="ECO:0000313" key="7">
    <source>
        <dbReference type="Proteomes" id="UP000198618"/>
    </source>
</evidence>
<feature type="binding site" evidence="4">
    <location>
        <position position="54"/>
    </location>
    <ligand>
        <name>substrate</name>
    </ligand>
</feature>
<keyword evidence="7" id="KW-1185">Reference proteome</keyword>
<dbReference type="InterPro" id="IPR037171">
    <property type="entry name" value="NagB/RpiA_transferase-like"/>
</dbReference>
<gene>
    <name evidence="6" type="ORF">SAMN05216389_102402</name>
</gene>
<dbReference type="EC" id="6.3.3.2" evidence="5"/>
<comment type="similarity">
    <text evidence="1 5">Belongs to the 5-formyltetrahydrofolate cyclo-ligase family.</text>
</comment>
<protein>
    <recommendedName>
        <fullName evidence="5">5-formyltetrahydrofolate cyclo-ligase</fullName>
        <ecNumber evidence="5">6.3.3.2</ecNumber>
    </recommendedName>
</protein>
<keyword evidence="3 4" id="KW-0067">ATP-binding</keyword>
<sequence>MNKKKLRQGMISSLKDLSNEEKRGIEKKLLHNLLHSDLWRDSGTIGVTISQGFEWDTQEIVKLGWKANKQIVVPKCFPTDKKLKFYELTDFDQLEVVYYNLLEPNPQKTTEVNLSNIDLLVVPGLLFDRNGYRIGFGGGYYDRLLSDYAGTTISMVSKIQLMEELPVEAFDIPVQHFVTESGVHHIS</sequence>
<dbReference type="GO" id="GO:0030272">
    <property type="term" value="F:5-formyltetrahydrofolate cyclo-ligase activity"/>
    <property type="evidence" value="ECO:0007669"/>
    <property type="project" value="UniProtKB-EC"/>
</dbReference>
<dbReference type="SUPFAM" id="SSF100950">
    <property type="entry name" value="NagB/RpiA/CoA transferase-like"/>
    <property type="match status" value="1"/>
</dbReference>
<dbReference type="PANTHER" id="PTHR23407:SF1">
    <property type="entry name" value="5-FORMYLTETRAHYDROFOLATE CYCLO-LIGASE"/>
    <property type="match status" value="1"/>
</dbReference>
<reference evidence="6 7" key="1">
    <citation type="submission" date="2016-10" db="EMBL/GenBank/DDBJ databases">
        <authorList>
            <person name="de Groot N.N."/>
        </authorList>
    </citation>
    <scope>NUCLEOTIDE SEQUENCE [LARGE SCALE GENOMIC DNA]</scope>
    <source>
        <strain evidence="6 7">IBRC-M 10780</strain>
    </source>
</reference>
<evidence type="ECO:0000256" key="2">
    <source>
        <dbReference type="ARBA" id="ARBA00022741"/>
    </source>
</evidence>
<dbReference type="Gene3D" id="3.40.50.10420">
    <property type="entry name" value="NagB/RpiA/CoA transferase-like"/>
    <property type="match status" value="1"/>
</dbReference>
<dbReference type="Pfam" id="PF01812">
    <property type="entry name" value="5-FTHF_cyc-lig"/>
    <property type="match status" value="1"/>
</dbReference>
<dbReference type="PIRSF" id="PIRSF006806">
    <property type="entry name" value="FTHF_cligase"/>
    <property type="match status" value="1"/>
</dbReference>
<dbReference type="GO" id="GO:0046872">
    <property type="term" value="F:metal ion binding"/>
    <property type="evidence" value="ECO:0007669"/>
    <property type="project" value="UniProtKB-KW"/>
</dbReference>
<dbReference type="AlphaFoldDB" id="A0A1H9ZPR6"/>
<dbReference type="NCBIfam" id="TIGR02727">
    <property type="entry name" value="MTHFS_bact"/>
    <property type="match status" value="1"/>
</dbReference>
<dbReference type="STRING" id="930131.SAMN05216389_102402"/>
<evidence type="ECO:0000256" key="4">
    <source>
        <dbReference type="PIRSR" id="PIRSR006806-1"/>
    </source>
</evidence>
<keyword evidence="2 4" id="KW-0547">Nucleotide-binding</keyword>
<organism evidence="6 7">
    <name type="scientific">Oceanobacillus limi</name>
    <dbReference type="NCBI Taxonomy" id="930131"/>
    <lineage>
        <taxon>Bacteria</taxon>
        <taxon>Bacillati</taxon>
        <taxon>Bacillota</taxon>
        <taxon>Bacilli</taxon>
        <taxon>Bacillales</taxon>
        <taxon>Bacillaceae</taxon>
        <taxon>Oceanobacillus</taxon>
    </lineage>
</organism>
<evidence type="ECO:0000256" key="3">
    <source>
        <dbReference type="ARBA" id="ARBA00022840"/>
    </source>
</evidence>
<comment type="cofactor">
    <cofactor evidence="5">
        <name>Mg(2+)</name>
        <dbReference type="ChEBI" id="CHEBI:18420"/>
    </cofactor>
</comment>
<feature type="binding site" evidence="4">
    <location>
        <position position="49"/>
    </location>
    <ligand>
        <name>substrate</name>
    </ligand>
</feature>
<evidence type="ECO:0000313" key="6">
    <source>
        <dbReference type="EMBL" id="SES83759.1"/>
    </source>
</evidence>
<feature type="binding site" evidence="4">
    <location>
        <begin position="133"/>
        <end position="141"/>
    </location>
    <ligand>
        <name>ATP</name>
        <dbReference type="ChEBI" id="CHEBI:30616"/>
    </ligand>
</feature>
<keyword evidence="5" id="KW-0479">Metal-binding</keyword>
<feature type="binding site" evidence="4">
    <location>
        <begin position="3"/>
        <end position="7"/>
    </location>
    <ligand>
        <name>ATP</name>
        <dbReference type="ChEBI" id="CHEBI:30616"/>
    </ligand>
</feature>
<dbReference type="Proteomes" id="UP000198618">
    <property type="component" value="Unassembled WGS sequence"/>
</dbReference>
<accession>A0A1H9ZPR6</accession>
<dbReference type="InterPro" id="IPR024185">
    <property type="entry name" value="FTHF_cligase-like_sf"/>
</dbReference>
<dbReference type="GO" id="GO:0035999">
    <property type="term" value="P:tetrahydrofolate interconversion"/>
    <property type="evidence" value="ECO:0007669"/>
    <property type="project" value="TreeGrafter"/>
</dbReference>
<dbReference type="GO" id="GO:0009396">
    <property type="term" value="P:folic acid-containing compound biosynthetic process"/>
    <property type="evidence" value="ECO:0007669"/>
    <property type="project" value="TreeGrafter"/>
</dbReference>
<keyword evidence="6" id="KW-0436">Ligase</keyword>
<name>A0A1H9ZPR6_9BACI</name>
<evidence type="ECO:0000256" key="5">
    <source>
        <dbReference type="RuleBase" id="RU361279"/>
    </source>
</evidence>
<dbReference type="GO" id="GO:0005524">
    <property type="term" value="F:ATP binding"/>
    <property type="evidence" value="ECO:0007669"/>
    <property type="project" value="UniProtKB-KW"/>
</dbReference>
<dbReference type="EMBL" id="FOHE01000002">
    <property type="protein sequence ID" value="SES83759.1"/>
    <property type="molecule type" value="Genomic_DNA"/>
</dbReference>
<dbReference type="PANTHER" id="PTHR23407">
    <property type="entry name" value="ATPASE INHIBITOR/5-FORMYLTETRAHYDROFOLATE CYCLO-LIGASE"/>
    <property type="match status" value="1"/>
</dbReference>
<proteinExistence type="inferred from homology"/>